<sequence length="201" mass="22400">MNFTAPPRVMKTPSIIEVHEGHNVTLQCNAVGSPKPTVIWRRQDRQLIRFNGATGYGTTIYNGSTLTISRVSRKHMAEYVCTASNGIPPDAVFNIRLHVLFKPNVKAKVRTVSVPYGGQVNMVCNVEAWPSADVTWSKNGAEILDSEKFVFTIDRREKYFSLHILTVKSVSSDEYDVYRCTAKNDIGQAYDEIVVKGASAN</sequence>
<feature type="domain" description="Ig-like" evidence="9">
    <location>
        <begin position="7"/>
        <end position="94"/>
    </location>
</feature>
<dbReference type="InterPro" id="IPR051170">
    <property type="entry name" value="Neural/epithelial_adhesion"/>
</dbReference>
<dbReference type="Proteomes" id="UP000046393">
    <property type="component" value="Unplaced"/>
</dbReference>
<protein>
    <submittedName>
        <fullName evidence="11">Ig-like domain-containing protein</fullName>
    </submittedName>
</protein>
<evidence type="ECO:0000259" key="9">
    <source>
        <dbReference type="PROSITE" id="PS50835"/>
    </source>
</evidence>
<dbReference type="STRING" id="451379.A0A0N5ADG6"/>
<dbReference type="WBParaSite" id="SMUV_0000221601-mRNA-1">
    <property type="protein sequence ID" value="SMUV_0000221601-mRNA-1"/>
    <property type="gene ID" value="SMUV_0000221601"/>
</dbReference>
<dbReference type="PANTHER" id="PTHR12231:SF253">
    <property type="entry name" value="DPR-INTERACTING PROTEIN ETA, ISOFORM B-RELATED"/>
    <property type="match status" value="1"/>
</dbReference>
<dbReference type="InterPro" id="IPR007110">
    <property type="entry name" value="Ig-like_dom"/>
</dbReference>
<evidence type="ECO:0000256" key="8">
    <source>
        <dbReference type="ARBA" id="ARBA00023319"/>
    </source>
</evidence>
<evidence type="ECO:0000256" key="4">
    <source>
        <dbReference type="ARBA" id="ARBA00022737"/>
    </source>
</evidence>
<dbReference type="FunFam" id="2.60.40.10:FF:000328">
    <property type="entry name" value="CLUMA_CG000981, isoform A"/>
    <property type="match status" value="1"/>
</dbReference>
<dbReference type="InterPro" id="IPR003598">
    <property type="entry name" value="Ig_sub2"/>
</dbReference>
<keyword evidence="3" id="KW-0732">Signal</keyword>
<keyword evidence="6" id="KW-1015">Disulfide bond</keyword>
<reference evidence="11" key="1">
    <citation type="submission" date="2017-02" db="UniProtKB">
        <authorList>
            <consortium name="WormBaseParasite"/>
        </authorList>
    </citation>
    <scope>IDENTIFICATION</scope>
</reference>
<keyword evidence="2" id="KW-1003">Cell membrane</keyword>
<comment type="subcellular location">
    <subcellularLocation>
        <location evidence="1">Cell membrane</location>
    </subcellularLocation>
</comment>
<dbReference type="FunFam" id="2.60.40.10:FF:000032">
    <property type="entry name" value="palladin isoform X1"/>
    <property type="match status" value="1"/>
</dbReference>
<evidence type="ECO:0000256" key="6">
    <source>
        <dbReference type="ARBA" id="ARBA00023157"/>
    </source>
</evidence>
<dbReference type="Gene3D" id="2.60.40.10">
    <property type="entry name" value="Immunoglobulins"/>
    <property type="match status" value="2"/>
</dbReference>
<dbReference type="Pfam" id="PF13927">
    <property type="entry name" value="Ig_3"/>
    <property type="match status" value="1"/>
</dbReference>
<proteinExistence type="predicted"/>
<evidence type="ECO:0000256" key="7">
    <source>
        <dbReference type="ARBA" id="ARBA00023180"/>
    </source>
</evidence>
<dbReference type="InterPro" id="IPR003599">
    <property type="entry name" value="Ig_sub"/>
</dbReference>
<dbReference type="SUPFAM" id="SSF48726">
    <property type="entry name" value="Immunoglobulin"/>
    <property type="match status" value="2"/>
</dbReference>
<keyword evidence="4" id="KW-0677">Repeat</keyword>
<dbReference type="PROSITE" id="PS50835">
    <property type="entry name" value="IG_LIKE"/>
    <property type="match status" value="2"/>
</dbReference>
<dbReference type="GO" id="GO:0043005">
    <property type="term" value="C:neuron projection"/>
    <property type="evidence" value="ECO:0007669"/>
    <property type="project" value="TreeGrafter"/>
</dbReference>
<accession>A0A0N5ADG6</accession>
<keyword evidence="7" id="KW-0325">Glycoprotein</keyword>
<dbReference type="InterPro" id="IPR013098">
    <property type="entry name" value="Ig_I-set"/>
</dbReference>
<dbReference type="PANTHER" id="PTHR12231">
    <property type="entry name" value="CTX-RELATED TYPE I TRANSMEMBRANE PROTEIN"/>
    <property type="match status" value="1"/>
</dbReference>
<name>A0A0N5ADG6_9BILA</name>
<dbReference type="SMART" id="SM00409">
    <property type="entry name" value="IG"/>
    <property type="match status" value="2"/>
</dbReference>
<dbReference type="AlphaFoldDB" id="A0A0N5ADG6"/>
<evidence type="ECO:0000256" key="2">
    <source>
        <dbReference type="ARBA" id="ARBA00022475"/>
    </source>
</evidence>
<dbReference type="GO" id="GO:0005886">
    <property type="term" value="C:plasma membrane"/>
    <property type="evidence" value="ECO:0007669"/>
    <property type="project" value="UniProtKB-SubCell"/>
</dbReference>
<keyword evidence="10" id="KW-1185">Reference proteome</keyword>
<evidence type="ECO:0000256" key="1">
    <source>
        <dbReference type="ARBA" id="ARBA00004236"/>
    </source>
</evidence>
<organism evidence="10 11">
    <name type="scientific">Syphacia muris</name>
    <dbReference type="NCBI Taxonomy" id="451379"/>
    <lineage>
        <taxon>Eukaryota</taxon>
        <taxon>Metazoa</taxon>
        <taxon>Ecdysozoa</taxon>
        <taxon>Nematoda</taxon>
        <taxon>Chromadorea</taxon>
        <taxon>Rhabditida</taxon>
        <taxon>Spirurina</taxon>
        <taxon>Oxyuridomorpha</taxon>
        <taxon>Oxyuroidea</taxon>
        <taxon>Oxyuridae</taxon>
        <taxon>Syphacia</taxon>
    </lineage>
</organism>
<keyword evidence="8" id="KW-0393">Immunoglobulin domain</keyword>
<keyword evidence="5" id="KW-0472">Membrane</keyword>
<dbReference type="InterPro" id="IPR013783">
    <property type="entry name" value="Ig-like_fold"/>
</dbReference>
<evidence type="ECO:0000256" key="5">
    <source>
        <dbReference type="ARBA" id="ARBA00023136"/>
    </source>
</evidence>
<evidence type="ECO:0000313" key="11">
    <source>
        <dbReference type="WBParaSite" id="SMUV_0000221601-mRNA-1"/>
    </source>
</evidence>
<dbReference type="InterPro" id="IPR036179">
    <property type="entry name" value="Ig-like_dom_sf"/>
</dbReference>
<dbReference type="Pfam" id="PF07679">
    <property type="entry name" value="I-set"/>
    <property type="match status" value="1"/>
</dbReference>
<evidence type="ECO:0000313" key="10">
    <source>
        <dbReference type="Proteomes" id="UP000046393"/>
    </source>
</evidence>
<feature type="domain" description="Ig-like" evidence="9">
    <location>
        <begin position="103"/>
        <end position="196"/>
    </location>
</feature>
<dbReference type="SMART" id="SM00408">
    <property type="entry name" value="IGc2"/>
    <property type="match status" value="2"/>
</dbReference>
<evidence type="ECO:0000256" key="3">
    <source>
        <dbReference type="ARBA" id="ARBA00022729"/>
    </source>
</evidence>